<evidence type="ECO:0000313" key="6">
    <source>
        <dbReference type="Proteomes" id="UP000239203"/>
    </source>
</evidence>
<proteinExistence type="predicted"/>
<dbReference type="RefSeq" id="WP_104482466.1">
    <property type="nucleotide sequence ID" value="NZ_CP154825.1"/>
</dbReference>
<dbReference type="InterPro" id="IPR029063">
    <property type="entry name" value="SAM-dependent_MTases_sf"/>
</dbReference>
<dbReference type="GO" id="GO:0032259">
    <property type="term" value="P:methylation"/>
    <property type="evidence" value="ECO:0007669"/>
    <property type="project" value="UniProtKB-KW"/>
</dbReference>
<dbReference type="Gene3D" id="3.40.50.150">
    <property type="entry name" value="Vaccinia Virus protein VP39"/>
    <property type="match status" value="1"/>
</dbReference>
<evidence type="ECO:0000256" key="2">
    <source>
        <dbReference type="ARBA" id="ARBA00022679"/>
    </source>
</evidence>
<dbReference type="Proteomes" id="UP000239203">
    <property type="component" value="Unassembled WGS sequence"/>
</dbReference>
<accession>A0A2S6GF64</accession>
<dbReference type="AlphaFoldDB" id="A0A2S6GF64"/>
<dbReference type="OrthoDB" id="3366024at2"/>
<keyword evidence="2 5" id="KW-0808">Transferase</keyword>
<reference evidence="5 6" key="1">
    <citation type="submission" date="2018-02" db="EMBL/GenBank/DDBJ databases">
        <title>Genomic Encyclopedia of Archaeal and Bacterial Type Strains, Phase II (KMG-II): from individual species to whole genera.</title>
        <authorList>
            <person name="Goeker M."/>
        </authorList>
    </citation>
    <scope>NUCLEOTIDE SEQUENCE [LARGE SCALE GENOMIC DNA]</scope>
    <source>
        <strain evidence="5 6">YU 961-1</strain>
    </source>
</reference>
<evidence type="ECO:0000259" key="4">
    <source>
        <dbReference type="Pfam" id="PF08241"/>
    </source>
</evidence>
<dbReference type="SUPFAM" id="SSF53335">
    <property type="entry name" value="S-adenosyl-L-methionine-dependent methyltransferases"/>
    <property type="match status" value="1"/>
</dbReference>
<protein>
    <submittedName>
        <fullName evidence="5">Methyltransferase family protein</fullName>
    </submittedName>
</protein>
<name>A0A2S6GF64_9PSEU</name>
<keyword evidence="1 5" id="KW-0489">Methyltransferase</keyword>
<feature type="domain" description="Methyltransferase type 11" evidence="4">
    <location>
        <begin position="46"/>
        <end position="146"/>
    </location>
</feature>
<gene>
    <name evidence="5" type="ORF">CLV40_12499</name>
</gene>
<keyword evidence="3" id="KW-0949">S-adenosyl-L-methionine</keyword>
<dbReference type="InterPro" id="IPR013216">
    <property type="entry name" value="Methyltransf_11"/>
</dbReference>
<comment type="caution">
    <text evidence="5">The sequence shown here is derived from an EMBL/GenBank/DDBJ whole genome shotgun (WGS) entry which is preliminary data.</text>
</comment>
<evidence type="ECO:0000256" key="3">
    <source>
        <dbReference type="ARBA" id="ARBA00022691"/>
    </source>
</evidence>
<evidence type="ECO:0000313" key="5">
    <source>
        <dbReference type="EMBL" id="PPK63855.1"/>
    </source>
</evidence>
<dbReference type="Pfam" id="PF08241">
    <property type="entry name" value="Methyltransf_11"/>
    <property type="match status" value="1"/>
</dbReference>
<dbReference type="CDD" id="cd02440">
    <property type="entry name" value="AdoMet_MTases"/>
    <property type="match status" value="1"/>
</dbReference>
<dbReference type="GO" id="GO:0008757">
    <property type="term" value="F:S-adenosylmethionine-dependent methyltransferase activity"/>
    <property type="evidence" value="ECO:0007669"/>
    <property type="project" value="InterPro"/>
</dbReference>
<dbReference type="PANTHER" id="PTHR43464">
    <property type="entry name" value="METHYLTRANSFERASE"/>
    <property type="match status" value="1"/>
</dbReference>
<dbReference type="EMBL" id="PTIX01000024">
    <property type="protein sequence ID" value="PPK63855.1"/>
    <property type="molecule type" value="Genomic_DNA"/>
</dbReference>
<sequence>MSEDAWAPLADAFVEGAYATVKGRVRTYVLHRQLLRYLPEPPATVLDVGGGAAHQSLPLARLGYEVTLVDPSPAMLAKAEQRLGAEPEAVRRRVRLLRSDGENAPEAVGGEVFDAVLCHGVLMYLPRPEPLVDALCRCVAPGGLLSIMALNAHTLAVRPALEQRWGDALAAFDATTETGVLGTPTRADTVENLSDLLRANDLPPTTWHGVWLFTDWLDLDDTAELDAIAAVEFESSLRDPYRAMSRVFHLIGHRR</sequence>
<organism evidence="5 6">
    <name type="scientific">Actinokineospora auranticolor</name>
    <dbReference type="NCBI Taxonomy" id="155976"/>
    <lineage>
        <taxon>Bacteria</taxon>
        <taxon>Bacillati</taxon>
        <taxon>Actinomycetota</taxon>
        <taxon>Actinomycetes</taxon>
        <taxon>Pseudonocardiales</taxon>
        <taxon>Pseudonocardiaceae</taxon>
        <taxon>Actinokineospora</taxon>
    </lineage>
</organism>
<evidence type="ECO:0000256" key="1">
    <source>
        <dbReference type="ARBA" id="ARBA00022603"/>
    </source>
</evidence>
<keyword evidence="6" id="KW-1185">Reference proteome</keyword>
<dbReference type="PANTHER" id="PTHR43464:SF19">
    <property type="entry name" value="UBIQUINONE BIOSYNTHESIS O-METHYLTRANSFERASE, MITOCHONDRIAL"/>
    <property type="match status" value="1"/>
</dbReference>